<protein>
    <submittedName>
        <fullName evidence="1">Uncharacterized protein</fullName>
    </submittedName>
</protein>
<evidence type="ECO:0000313" key="1">
    <source>
        <dbReference type="EMBL" id="GAW07654.1"/>
    </source>
</evidence>
<gene>
    <name evidence="1" type="ORF">LENED_009662</name>
</gene>
<proteinExistence type="predicted"/>
<dbReference type="Proteomes" id="UP000188533">
    <property type="component" value="Unassembled WGS sequence"/>
</dbReference>
<name>A0A1Q3EKL5_LENED</name>
<sequence length="196" mass="21796">MQTLIMSEGDKWIHAQTSNVVIALRAGTAGEPVKTADAAVRKFATKELGKAELIASLEDYIANAVIDLLLLAAWTLALETINGDPIPISYFARDDRMYKALVERLEKNEKVIRQQHTGGKSKSLQKNWTKATAFKKINRCPAGQSTHPVVWRITEHTLLFFSNLSLLRKGALLVKDATPVEAHIGQTESEFYHKQG</sequence>
<organism evidence="1 2">
    <name type="scientific">Lentinula edodes</name>
    <name type="common">Shiitake mushroom</name>
    <name type="synonym">Lentinus edodes</name>
    <dbReference type="NCBI Taxonomy" id="5353"/>
    <lineage>
        <taxon>Eukaryota</taxon>
        <taxon>Fungi</taxon>
        <taxon>Dikarya</taxon>
        <taxon>Basidiomycota</taxon>
        <taxon>Agaricomycotina</taxon>
        <taxon>Agaricomycetes</taxon>
        <taxon>Agaricomycetidae</taxon>
        <taxon>Agaricales</taxon>
        <taxon>Marasmiineae</taxon>
        <taxon>Omphalotaceae</taxon>
        <taxon>Lentinula</taxon>
    </lineage>
</organism>
<reference evidence="1 2" key="1">
    <citation type="submission" date="2016-08" db="EMBL/GenBank/DDBJ databases">
        <authorList>
            <consortium name="Lentinula edodes genome sequencing consortium"/>
            <person name="Sakamoto Y."/>
            <person name="Nakade K."/>
            <person name="Sato S."/>
            <person name="Yoshida Y."/>
            <person name="Miyazaki K."/>
            <person name="Natsume S."/>
            <person name="Konno N."/>
        </authorList>
    </citation>
    <scope>NUCLEOTIDE SEQUENCE [LARGE SCALE GENOMIC DNA]</scope>
    <source>
        <strain evidence="1 2">NBRC 111202</strain>
    </source>
</reference>
<accession>A0A1Q3EKL5</accession>
<dbReference type="AlphaFoldDB" id="A0A1Q3EKL5"/>
<dbReference type="EMBL" id="BDGU01000482">
    <property type="protein sequence ID" value="GAW07654.1"/>
    <property type="molecule type" value="Genomic_DNA"/>
</dbReference>
<comment type="caution">
    <text evidence="1">The sequence shown here is derived from an EMBL/GenBank/DDBJ whole genome shotgun (WGS) entry which is preliminary data.</text>
</comment>
<reference evidence="1 2" key="2">
    <citation type="submission" date="2017-02" db="EMBL/GenBank/DDBJ databases">
        <title>A genome survey and senescence transcriptome analysis in Lentinula edodes.</title>
        <authorList>
            <person name="Sakamoto Y."/>
            <person name="Nakade K."/>
            <person name="Sato S."/>
            <person name="Yoshida Y."/>
            <person name="Miyazaki K."/>
            <person name="Natsume S."/>
            <person name="Konno N."/>
        </authorList>
    </citation>
    <scope>NUCLEOTIDE SEQUENCE [LARGE SCALE GENOMIC DNA]</scope>
    <source>
        <strain evidence="1 2">NBRC 111202</strain>
    </source>
</reference>
<keyword evidence="2" id="KW-1185">Reference proteome</keyword>
<evidence type="ECO:0000313" key="2">
    <source>
        <dbReference type="Proteomes" id="UP000188533"/>
    </source>
</evidence>